<dbReference type="PANTHER" id="PTHR33064:SF37">
    <property type="entry name" value="RIBONUCLEASE H"/>
    <property type="match status" value="1"/>
</dbReference>
<proteinExistence type="predicted"/>
<evidence type="ECO:0000313" key="2">
    <source>
        <dbReference type="EMBL" id="KAA6392462.1"/>
    </source>
</evidence>
<gene>
    <name evidence="2" type="ORF">EZS28_012010</name>
</gene>
<dbReference type="InterPro" id="IPR000477">
    <property type="entry name" value="RT_dom"/>
</dbReference>
<name>A0A5J4WD60_9EUKA</name>
<reference evidence="2 3" key="1">
    <citation type="submission" date="2019-03" db="EMBL/GenBank/DDBJ databases">
        <title>Single cell metagenomics reveals metabolic interactions within the superorganism composed of flagellate Streblomastix strix and complex community of Bacteroidetes bacteria on its surface.</title>
        <authorList>
            <person name="Treitli S.C."/>
            <person name="Kolisko M."/>
            <person name="Husnik F."/>
            <person name="Keeling P."/>
            <person name="Hampl V."/>
        </authorList>
    </citation>
    <scope>NUCLEOTIDE SEQUENCE [LARGE SCALE GENOMIC DNA]</scope>
    <source>
        <strain evidence="2">ST1C</strain>
    </source>
</reference>
<evidence type="ECO:0000313" key="3">
    <source>
        <dbReference type="Proteomes" id="UP000324800"/>
    </source>
</evidence>
<feature type="domain" description="Reverse transcriptase" evidence="1">
    <location>
        <begin position="91"/>
        <end position="243"/>
    </location>
</feature>
<accession>A0A5J4WD60</accession>
<comment type="caution">
    <text evidence="2">The sequence shown here is derived from an EMBL/GenBank/DDBJ whole genome shotgun (WGS) entry which is preliminary data.</text>
</comment>
<dbReference type="EMBL" id="SNRW01002534">
    <property type="protein sequence ID" value="KAA6392462.1"/>
    <property type="molecule type" value="Genomic_DNA"/>
</dbReference>
<dbReference type="PANTHER" id="PTHR33064">
    <property type="entry name" value="POL PROTEIN"/>
    <property type="match status" value="1"/>
</dbReference>
<dbReference type="AlphaFoldDB" id="A0A5J4WD60"/>
<dbReference type="Gene3D" id="3.30.70.270">
    <property type="match status" value="1"/>
</dbReference>
<dbReference type="PROSITE" id="PS50878">
    <property type="entry name" value="RT_POL"/>
    <property type="match status" value="1"/>
</dbReference>
<dbReference type="Pfam" id="PF00078">
    <property type="entry name" value="RVT_1"/>
    <property type="match status" value="1"/>
</dbReference>
<evidence type="ECO:0000259" key="1">
    <source>
        <dbReference type="PROSITE" id="PS50878"/>
    </source>
</evidence>
<dbReference type="InterPro" id="IPR051320">
    <property type="entry name" value="Viral_Replic_Matur_Polypro"/>
</dbReference>
<dbReference type="InterPro" id="IPR043128">
    <property type="entry name" value="Rev_trsase/Diguanyl_cyclase"/>
</dbReference>
<protein>
    <recommendedName>
        <fullName evidence="1">Reverse transcriptase domain-containing protein</fullName>
    </recommendedName>
</protein>
<dbReference type="Proteomes" id="UP000324800">
    <property type="component" value="Unassembled WGS sequence"/>
</dbReference>
<dbReference type="InterPro" id="IPR043502">
    <property type="entry name" value="DNA/RNA_pol_sf"/>
</dbReference>
<sequence>MITAPQDKEERIGKLIYKEKADGMGGKTKRFIQAQKQIGKEEFINTGFYLRFKDYNSQQRSEENKMMIPFRGTQEEKKAYQEMLKEELEEGIVIPIQQSQVKWWNHTFLIKKPNGTWRKILDASKLKKEIEKLNFKMHELEEVQNLANQLDYATSLDLKSAFHHISVSPNSIPYLAFNFNNNNYAYKAMPFGTKHSPIFFAEAIESMLRQIRIHSEIKILNYCDDLLLIHQDNKHLKHKRWKQ</sequence>
<organism evidence="2 3">
    <name type="scientific">Streblomastix strix</name>
    <dbReference type="NCBI Taxonomy" id="222440"/>
    <lineage>
        <taxon>Eukaryota</taxon>
        <taxon>Metamonada</taxon>
        <taxon>Preaxostyla</taxon>
        <taxon>Oxymonadida</taxon>
        <taxon>Streblomastigidae</taxon>
        <taxon>Streblomastix</taxon>
    </lineage>
</organism>
<dbReference type="Gene3D" id="3.10.10.10">
    <property type="entry name" value="HIV Type 1 Reverse Transcriptase, subunit A, domain 1"/>
    <property type="match status" value="1"/>
</dbReference>
<dbReference type="SUPFAM" id="SSF56672">
    <property type="entry name" value="DNA/RNA polymerases"/>
    <property type="match status" value="1"/>
</dbReference>